<feature type="domain" description="DUF1254" evidence="3">
    <location>
        <begin position="134"/>
        <end position="245"/>
    </location>
</feature>
<dbReference type="InterPro" id="IPR010679">
    <property type="entry name" value="DUF1254"/>
</dbReference>
<dbReference type="InterPro" id="IPR037050">
    <property type="entry name" value="DUF1254_sf"/>
</dbReference>
<proteinExistence type="predicted"/>
<dbReference type="Proteomes" id="UP000663400">
    <property type="component" value="Chromosome"/>
</dbReference>
<gene>
    <name evidence="4" type="ORF">HIV01_014880</name>
</gene>
<dbReference type="PANTHER" id="PTHR36509:SF3">
    <property type="entry name" value="SIGNAL PEPTIDE PROTEIN"/>
    <property type="match status" value="1"/>
</dbReference>
<accession>A0ABX7R8M5</accession>
<evidence type="ECO:0000256" key="1">
    <source>
        <dbReference type="SAM" id="MobiDB-lite"/>
    </source>
</evidence>
<evidence type="ECO:0000259" key="2">
    <source>
        <dbReference type="Pfam" id="PF06742"/>
    </source>
</evidence>
<evidence type="ECO:0000259" key="3">
    <source>
        <dbReference type="Pfam" id="PF06863"/>
    </source>
</evidence>
<dbReference type="Gene3D" id="1.10.3360.10">
    <property type="entry name" value="VPA0735-like domain"/>
    <property type="match status" value="1"/>
</dbReference>
<dbReference type="Pfam" id="PF06742">
    <property type="entry name" value="DUF1214"/>
    <property type="match status" value="1"/>
</dbReference>
<dbReference type="RefSeq" id="WP_207526993.1">
    <property type="nucleotide sequence ID" value="NZ_CP071517.1"/>
</dbReference>
<dbReference type="InterPro" id="IPR010621">
    <property type="entry name" value="DUF1214"/>
</dbReference>
<dbReference type="PANTHER" id="PTHR36509">
    <property type="entry name" value="BLL3101 PROTEIN"/>
    <property type="match status" value="1"/>
</dbReference>
<dbReference type="EMBL" id="CP071517">
    <property type="protein sequence ID" value="QSX74453.1"/>
    <property type="molecule type" value="Genomic_DNA"/>
</dbReference>
<dbReference type="InterPro" id="IPR037049">
    <property type="entry name" value="DUF1214_C_sf"/>
</dbReference>
<evidence type="ECO:0000313" key="5">
    <source>
        <dbReference type="Proteomes" id="UP000663400"/>
    </source>
</evidence>
<protein>
    <submittedName>
        <fullName evidence="4">DUF1254 domain-containing protein</fullName>
    </submittedName>
</protein>
<keyword evidence="5" id="KW-1185">Reference proteome</keyword>
<dbReference type="Gene3D" id="2.60.120.600">
    <property type="entry name" value="Domain of unknown function DUF1214, C-terminal domain"/>
    <property type="match status" value="1"/>
</dbReference>
<dbReference type="Pfam" id="PF06863">
    <property type="entry name" value="DUF1254"/>
    <property type="match status" value="1"/>
</dbReference>
<dbReference type="SUPFAM" id="SSF160935">
    <property type="entry name" value="VPA0735-like"/>
    <property type="match status" value="1"/>
</dbReference>
<name>A0ABX7R8M5_9GAMM</name>
<feature type="region of interest" description="Disordered" evidence="1">
    <location>
        <begin position="28"/>
        <end position="56"/>
    </location>
</feature>
<feature type="compositionally biased region" description="Low complexity" evidence="1">
    <location>
        <begin position="33"/>
        <end position="52"/>
    </location>
</feature>
<dbReference type="Gene3D" id="2.60.40.1610">
    <property type="entry name" value="Domain of unknown function DUF1254"/>
    <property type="match status" value="1"/>
</dbReference>
<organism evidence="4 5">
    <name type="scientific">Lysobacter arenosi</name>
    <dbReference type="NCBI Taxonomy" id="2795387"/>
    <lineage>
        <taxon>Bacteria</taxon>
        <taxon>Pseudomonadati</taxon>
        <taxon>Pseudomonadota</taxon>
        <taxon>Gammaproteobacteria</taxon>
        <taxon>Lysobacterales</taxon>
        <taxon>Lysobacteraceae</taxon>
        <taxon>Lysobacter</taxon>
    </lineage>
</organism>
<feature type="domain" description="DUF1214" evidence="2">
    <location>
        <begin position="396"/>
        <end position="501"/>
    </location>
</feature>
<reference evidence="4 5" key="1">
    <citation type="submission" date="2021-02" db="EMBL/GenBank/DDBJ databases">
        <title>Lysobacter arenosi sp. nov., isolated from soil of gangwondo yeongwol, south Korea.</title>
        <authorList>
            <person name="Kim K.R."/>
            <person name="Kim K.H."/>
            <person name="Jeon C.O."/>
        </authorList>
    </citation>
    <scope>NUCLEOTIDE SEQUENCE [LARGE SCALE GENOMIC DNA]</scope>
    <source>
        <strain evidence="4 5">R7</strain>
    </source>
</reference>
<sequence length="519" mass="57023">MHTSVGLAVQSVSTLTLAVGLVTAGCTKSDGNGPTDAGTSAAPAATETASADLSKGEGRQVIDSRLGKLELVNGFPTDETVKKIYDDMDFQRATQAYIWALPYMAMTEWQRWSRDVFGAGNTGYVDYLNFKDKLGILTANATTPYAQAFPNLAETGPLVFEFPPGAAAGGLIDFWERPITDTGQLGPDKGNGGRYLLLGPNDPDIKAPGYFVFRSPTNNVWSGQRALDPDPAKAREIIAKMNIYPYSVRANPPAPKHVTPRGRTWLAAQPRGLAYWEGLAKTINSEPAQERDRILLAMLVPLGIEKGKPFNPDERQKRILIEAAQVGEVMARANGYAKRFPGATVWPGKHWEYSLFLKETTQELPNYTQLDERASWFYEAVGVTVGMMGRTVGAGQVYLESQKDGAGAWLDGGKQYTLHVPPNAPVAQFWSFTVYDNVSRALIDTGSYPDRSSRDDIVKNPDGSVDLYFGPSPPAGKPQSNWIKTLPNRGWFTYFRLYGPTDTYFDKSWVLPDIQARRG</sequence>
<evidence type="ECO:0000313" key="4">
    <source>
        <dbReference type="EMBL" id="QSX74453.1"/>
    </source>
</evidence>